<evidence type="ECO:0000313" key="3">
    <source>
        <dbReference type="Proteomes" id="UP001208888"/>
    </source>
</evidence>
<reference evidence="2" key="1">
    <citation type="submission" date="2022-06" db="EMBL/GenBank/DDBJ databases">
        <title>Dynamics of rice microbiomes reveals core vertical transmitted seed endophytes.</title>
        <authorList>
            <person name="Liao K."/>
            <person name="Zhang X."/>
        </authorList>
    </citation>
    <scope>NUCLEOTIDE SEQUENCE</scope>
    <source>
        <strain evidence="2">JT1-17</strain>
    </source>
</reference>
<dbReference type="PROSITE" id="PS51819">
    <property type="entry name" value="VOC"/>
    <property type="match status" value="1"/>
</dbReference>
<organism evidence="2 3">
    <name type="scientific">Pantoea ananas</name>
    <name type="common">Erwinia uredovora</name>
    <dbReference type="NCBI Taxonomy" id="553"/>
    <lineage>
        <taxon>Bacteria</taxon>
        <taxon>Pseudomonadati</taxon>
        <taxon>Pseudomonadota</taxon>
        <taxon>Gammaproteobacteria</taxon>
        <taxon>Enterobacterales</taxon>
        <taxon>Erwiniaceae</taxon>
        <taxon>Pantoea</taxon>
    </lineage>
</organism>
<dbReference type="Pfam" id="PF00903">
    <property type="entry name" value="Glyoxalase"/>
    <property type="match status" value="1"/>
</dbReference>
<dbReference type="Proteomes" id="UP001208888">
    <property type="component" value="Unassembled WGS sequence"/>
</dbReference>
<sequence length="145" mass="16658">MNLVKIDHVHIYVHDLDKAERWYHDVLGFSRDESLLFWFKQGGPLVLKNNAAVISLFLRTHQPPGNTVAFSLEATSFCPLLHILAARSIPYTVSDHQVSMSVYFSDPDGNQIELTSYEYTAAKKNLAKFQENLWENELRGHNVRL</sequence>
<dbReference type="SUPFAM" id="SSF54593">
    <property type="entry name" value="Glyoxalase/Bleomycin resistance protein/Dihydroxybiphenyl dioxygenase"/>
    <property type="match status" value="1"/>
</dbReference>
<dbReference type="AlphaFoldDB" id="A0AAJ1FRT9"/>
<evidence type="ECO:0000313" key="2">
    <source>
        <dbReference type="EMBL" id="MCW0344516.1"/>
    </source>
</evidence>
<feature type="domain" description="VOC" evidence="1">
    <location>
        <begin position="5"/>
        <end position="117"/>
    </location>
</feature>
<accession>A0AAJ1FRT9</accession>
<dbReference type="RefSeq" id="WP_028724301.1">
    <property type="nucleotide sequence ID" value="NZ_CP081342.1"/>
</dbReference>
<name>A0AAJ1FRT9_PANAN</name>
<dbReference type="InterPro" id="IPR037523">
    <property type="entry name" value="VOC_core"/>
</dbReference>
<dbReference type="Gene3D" id="3.10.180.10">
    <property type="entry name" value="2,3-Dihydroxybiphenyl 1,2-Dioxygenase, domain 1"/>
    <property type="match status" value="1"/>
</dbReference>
<dbReference type="EMBL" id="JANFVX010000009">
    <property type="protein sequence ID" value="MCW0344516.1"/>
    <property type="molecule type" value="Genomic_DNA"/>
</dbReference>
<comment type="caution">
    <text evidence="2">The sequence shown here is derived from an EMBL/GenBank/DDBJ whole genome shotgun (WGS) entry which is preliminary data.</text>
</comment>
<dbReference type="PANTHER" id="PTHR21366">
    <property type="entry name" value="GLYOXALASE FAMILY PROTEIN"/>
    <property type="match status" value="1"/>
</dbReference>
<dbReference type="InterPro" id="IPR050383">
    <property type="entry name" value="GlyoxalaseI/FosfomycinResist"/>
</dbReference>
<protein>
    <recommendedName>
        <fullName evidence="1">VOC domain-containing protein</fullName>
    </recommendedName>
</protein>
<gene>
    <name evidence="2" type="ORF">NB703_002609</name>
</gene>
<proteinExistence type="predicted"/>
<evidence type="ECO:0000259" key="1">
    <source>
        <dbReference type="PROSITE" id="PS51819"/>
    </source>
</evidence>
<dbReference type="InterPro" id="IPR004360">
    <property type="entry name" value="Glyas_Fos-R_dOase_dom"/>
</dbReference>
<dbReference type="InterPro" id="IPR029068">
    <property type="entry name" value="Glyas_Bleomycin-R_OHBP_Dase"/>
</dbReference>